<dbReference type="KEGG" id="pgr:PGTG_08665"/>
<evidence type="ECO:0000313" key="2">
    <source>
        <dbReference type="EMBL" id="EFP83479.2"/>
    </source>
</evidence>
<dbReference type="OrthoDB" id="2505725at2759"/>
<accession>E3KGQ4</accession>
<dbReference type="HOGENOM" id="CLU_994460_0_0_1"/>
<protein>
    <submittedName>
        <fullName evidence="2">Uncharacterized protein</fullName>
    </submittedName>
</protein>
<reference key="1">
    <citation type="submission" date="2007-01" db="EMBL/GenBank/DDBJ databases">
        <title>The Genome Sequence of Puccinia graminis f. sp. tritici Strain CRL 75-36-700-3.</title>
        <authorList>
            <consortium name="The Broad Institute Genome Sequencing Platform"/>
            <person name="Birren B."/>
            <person name="Lander E."/>
            <person name="Galagan J."/>
            <person name="Nusbaum C."/>
            <person name="Devon K."/>
            <person name="Cuomo C."/>
            <person name="Jaffe D."/>
            <person name="Butler J."/>
            <person name="Alvarez P."/>
            <person name="Gnerre S."/>
            <person name="Grabherr M."/>
            <person name="Mauceli E."/>
            <person name="Brockman W."/>
            <person name="Young S."/>
            <person name="LaButti K."/>
            <person name="Sykes S."/>
            <person name="DeCaprio D."/>
            <person name="Crawford M."/>
            <person name="Koehrsen M."/>
            <person name="Engels R."/>
            <person name="Montgomery P."/>
            <person name="Pearson M."/>
            <person name="Howarth C."/>
            <person name="Larson L."/>
            <person name="White J."/>
            <person name="Zeng Q."/>
            <person name="Kodira C."/>
            <person name="Yandava C."/>
            <person name="Alvarado L."/>
            <person name="O'Leary S."/>
            <person name="Szabo L."/>
            <person name="Dean R."/>
            <person name="Schein J."/>
        </authorList>
    </citation>
    <scope>NUCLEOTIDE SEQUENCE</scope>
    <source>
        <strain>CRL 75-36-700-3</strain>
    </source>
</reference>
<evidence type="ECO:0000256" key="1">
    <source>
        <dbReference type="SAM" id="MobiDB-lite"/>
    </source>
</evidence>
<dbReference type="EMBL" id="DS178286">
    <property type="protein sequence ID" value="EFP83479.2"/>
    <property type="molecule type" value="Genomic_DNA"/>
</dbReference>
<keyword evidence="3" id="KW-1185">Reference proteome</keyword>
<dbReference type="AlphaFoldDB" id="E3KGQ4"/>
<feature type="region of interest" description="Disordered" evidence="1">
    <location>
        <begin position="260"/>
        <end position="280"/>
    </location>
</feature>
<gene>
    <name evidence="2" type="ORF">PGTG_08665</name>
</gene>
<sequence length="280" mass="30949">MVILHILCKFTLQLQSQTPPALDIARKLVRPGRLLRIIHQDVEVFSTNRHRRQGTCPWSIGFHRSQAGNLWPEGCRRSLDWAPELTGNFGRYTSSNWGQLGPIIYIRTSPRLSSSPGNTSNAQACPSRLPNSLPSTSPRSATMSPKGTAKNCSLDCASSPLNPVKHTPPSSTRLWSAASRPTISHSSNASSSTTSSVLPSLANFYAIHLHPHLIPFAKSMYQTLFIDDNPLKNQLKTRLLRPVKALHLIYVKPQIKAIPPPVDDHHHPASAYGRLQRSAD</sequence>
<feature type="compositionally biased region" description="Low complexity" evidence="1">
    <location>
        <begin position="182"/>
        <end position="192"/>
    </location>
</feature>
<feature type="compositionally biased region" description="Polar residues" evidence="1">
    <location>
        <begin position="111"/>
        <end position="145"/>
    </location>
</feature>
<dbReference type="GeneID" id="10532156"/>
<dbReference type="Proteomes" id="UP000008783">
    <property type="component" value="Unassembled WGS sequence"/>
</dbReference>
<dbReference type="VEuPathDB" id="FungiDB:PGTG_08665"/>
<dbReference type="InParanoid" id="E3KGQ4"/>
<reference evidence="3" key="2">
    <citation type="journal article" date="2011" name="Proc. Natl. Acad. Sci. U.S.A.">
        <title>Obligate biotrophy features unraveled by the genomic analysis of rust fungi.</title>
        <authorList>
            <person name="Duplessis S."/>
            <person name="Cuomo C.A."/>
            <person name="Lin Y.-C."/>
            <person name="Aerts A."/>
            <person name="Tisserant E."/>
            <person name="Veneault-Fourrey C."/>
            <person name="Joly D.L."/>
            <person name="Hacquard S."/>
            <person name="Amselem J."/>
            <person name="Cantarel B.L."/>
            <person name="Chiu R."/>
            <person name="Coutinho P.M."/>
            <person name="Feau N."/>
            <person name="Field M."/>
            <person name="Frey P."/>
            <person name="Gelhaye E."/>
            <person name="Goldberg J."/>
            <person name="Grabherr M.G."/>
            <person name="Kodira C.D."/>
            <person name="Kohler A."/>
            <person name="Kuees U."/>
            <person name="Lindquist E.A."/>
            <person name="Lucas S.M."/>
            <person name="Mago R."/>
            <person name="Mauceli E."/>
            <person name="Morin E."/>
            <person name="Murat C."/>
            <person name="Pangilinan J.L."/>
            <person name="Park R."/>
            <person name="Pearson M."/>
            <person name="Quesneville H."/>
            <person name="Rouhier N."/>
            <person name="Sakthikumar S."/>
            <person name="Salamov A.A."/>
            <person name="Schmutz J."/>
            <person name="Selles B."/>
            <person name="Shapiro H."/>
            <person name="Tanguay P."/>
            <person name="Tuskan G.A."/>
            <person name="Henrissat B."/>
            <person name="Van de Peer Y."/>
            <person name="Rouze P."/>
            <person name="Ellis J.G."/>
            <person name="Dodds P.N."/>
            <person name="Schein J.E."/>
            <person name="Zhong S."/>
            <person name="Hamelin R.C."/>
            <person name="Grigoriev I.V."/>
            <person name="Szabo L.J."/>
            <person name="Martin F."/>
        </authorList>
    </citation>
    <scope>NUCLEOTIDE SEQUENCE [LARGE SCALE GENOMIC DNA]</scope>
    <source>
        <strain evidence="3">CRL 75-36-700-3 / race SCCL</strain>
    </source>
</reference>
<evidence type="ECO:0000313" key="3">
    <source>
        <dbReference type="Proteomes" id="UP000008783"/>
    </source>
</evidence>
<organism evidence="2 3">
    <name type="scientific">Puccinia graminis f. sp. tritici (strain CRL 75-36-700-3 / race SCCL)</name>
    <name type="common">Black stem rust fungus</name>
    <dbReference type="NCBI Taxonomy" id="418459"/>
    <lineage>
        <taxon>Eukaryota</taxon>
        <taxon>Fungi</taxon>
        <taxon>Dikarya</taxon>
        <taxon>Basidiomycota</taxon>
        <taxon>Pucciniomycotina</taxon>
        <taxon>Pucciniomycetes</taxon>
        <taxon>Pucciniales</taxon>
        <taxon>Pucciniaceae</taxon>
        <taxon>Puccinia</taxon>
    </lineage>
</organism>
<feature type="region of interest" description="Disordered" evidence="1">
    <location>
        <begin position="111"/>
        <end position="192"/>
    </location>
</feature>
<proteinExistence type="predicted"/>
<name>E3KGQ4_PUCGT</name>
<dbReference type="RefSeq" id="XP_003327898.2">
    <property type="nucleotide sequence ID" value="XM_003327850.2"/>
</dbReference>